<dbReference type="PANTHER" id="PTHR34580">
    <property type="match status" value="1"/>
</dbReference>
<dbReference type="InterPro" id="IPR036390">
    <property type="entry name" value="WH_DNA-bd_sf"/>
</dbReference>
<keyword evidence="2 5" id="KW-0238">DNA-binding</keyword>
<sequence>MDTADSADTAARLLRLLSLLQTRPQWTGEELAARLGVTTRTLRRDVTRLRSLGYPIDAALGVHGGYHLGTSGRLPPLLLDDDEAVAIAVGLRVATTTTVSGVEDAAVAALAKLEQVLPARLRERVSAVRASTDQLPGPKLPMIDAEVLVMLATGCRRTEGLRFSYRDHQGRETVRSVEPHRIVHTGRRWYLVARDRDRDDWRTFRIDRIANPTLTGQRYALADPPDAAAMVAEGTGITPWAIEARILLHLDLDQARRDFPATVGVVEPAGEGAALLRVAAGELAPLIDFVCRIRCDFEVLAPPELRTALGELGAKLLRRHGSAVPWDHADRPAATCSRPAGQG</sequence>
<reference evidence="5" key="1">
    <citation type="submission" date="2020-10" db="EMBL/GenBank/DDBJ databases">
        <title>Sequencing the genomes of 1000 actinobacteria strains.</title>
        <authorList>
            <person name="Klenk H.-P."/>
        </authorList>
    </citation>
    <scope>NUCLEOTIDE SEQUENCE</scope>
    <source>
        <strain evidence="5">DSM 45354</strain>
    </source>
</reference>
<dbReference type="PIRSF" id="PIRSF016838">
    <property type="entry name" value="PafC"/>
    <property type="match status" value="1"/>
</dbReference>
<evidence type="ECO:0000256" key="1">
    <source>
        <dbReference type="ARBA" id="ARBA00023015"/>
    </source>
</evidence>
<name>A0A927N2M4_9ACTN</name>
<keyword evidence="6" id="KW-1185">Reference proteome</keyword>
<dbReference type="InterPro" id="IPR036388">
    <property type="entry name" value="WH-like_DNA-bd_sf"/>
</dbReference>
<keyword evidence="1" id="KW-0805">Transcription regulation</keyword>
<accession>A0A927N2M4</accession>
<dbReference type="InterPro" id="IPR057727">
    <property type="entry name" value="WCX_dom"/>
</dbReference>
<dbReference type="SUPFAM" id="SSF46785">
    <property type="entry name" value="Winged helix' DNA-binding domain"/>
    <property type="match status" value="1"/>
</dbReference>
<comment type="caution">
    <text evidence="5">The sequence shown here is derived from an EMBL/GenBank/DDBJ whole genome shotgun (WGS) entry which is preliminary data.</text>
</comment>
<evidence type="ECO:0000256" key="3">
    <source>
        <dbReference type="ARBA" id="ARBA00023163"/>
    </source>
</evidence>
<dbReference type="InterPro" id="IPR013196">
    <property type="entry name" value="HTH_11"/>
</dbReference>
<dbReference type="AlphaFoldDB" id="A0A927N2M4"/>
<dbReference type="PROSITE" id="PS51000">
    <property type="entry name" value="HTH_DEOR_2"/>
    <property type="match status" value="1"/>
</dbReference>
<dbReference type="GO" id="GO:0003677">
    <property type="term" value="F:DNA binding"/>
    <property type="evidence" value="ECO:0007669"/>
    <property type="project" value="UniProtKB-KW"/>
</dbReference>
<dbReference type="InterPro" id="IPR028349">
    <property type="entry name" value="PafC-like"/>
</dbReference>
<proteinExistence type="predicted"/>
<dbReference type="EMBL" id="JADBEM010000001">
    <property type="protein sequence ID" value="MBE1611511.1"/>
    <property type="molecule type" value="Genomic_DNA"/>
</dbReference>
<evidence type="ECO:0000256" key="2">
    <source>
        <dbReference type="ARBA" id="ARBA00023125"/>
    </source>
</evidence>
<evidence type="ECO:0000313" key="6">
    <source>
        <dbReference type="Proteomes" id="UP000638648"/>
    </source>
</evidence>
<evidence type="ECO:0000259" key="4">
    <source>
        <dbReference type="PROSITE" id="PS51000"/>
    </source>
</evidence>
<dbReference type="PROSITE" id="PS00894">
    <property type="entry name" value="HTH_DEOR_1"/>
    <property type="match status" value="1"/>
</dbReference>
<protein>
    <submittedName>
        <fullName evidence="5">DNA-binding transcriptional regulator YafY</fullName>
    </submittedName>
</protein>
<organism evidence="5 6">
    <name type="scientific">Actinopolymorpha pittospori</name>
    <dbReference type="NCBI Taxonomy" id="648752"/>
    <lineage>
        <taxon>Bacteria</taxon>
        <taxon>Bacillati</taxon>
        <taxon>Actinomycetota</taxon>
        <taxon>Actinomycetes</taxon>
        <taxon>Propionibacteriales</taxon>
        <taxon>Actinopolymorphaceae</taxon>
        <taxon>Actinopolymorpha</taxon>
    </lineage>
</organism>
<dbReference type="GO" id="GO:0003700">
    <property type="term" value="F:DNA-binding transcription factor activity"/>
    <property type="evidence" value="ECO:0007669"/>
    <property type="project" value="InterPro"/>
</dbReference>
<dbReference type="Pfam" id="PF25583">
    <property type="entry name" value="WCX"/>
    <property type="match status" value="1"/>
</dbReference>
<dbReference type="InterPro" id="IPR051534">
    <property type="entry name" value="CBASS_pafABC_assoc_protein"/>
</dbReference>
<dbReference type="PANTHER" id="PTHR34580:SF3">
    <property type="entry name" value="PROTEIN PAFB"/>
    <property type="match status" value="1"/>
</dbReference>
<dbReference type="Pfam" id="PF08279">
    <property type="entry name" value="HTH_11"/>
    <property type="match status" value="1"/>
</dbReference>
<dbReference type="InterPro" id="IPR018356">
    <property type="entry name" value="Tscrpt_reg_HTH_DeoR_CS"/>
</dbReference>
<dbReference type="InterPro" id="IPR026881">
    <property type="entry name" value="WYL_dom"/>
</dbReference>
<dbReference type="Pfam" id="PF13280">
    <property type="entry name" value="WYL"/>
    <property type="match status" value="1"/>
</dbReference>
<dbReference type="PROSITE" id="PS52050">
    <property type="entry name" value="WYL"/>
    <property type="match status" value="1"/>
</dbReference>
<dbReference type="Gene3D" id="1.10.10.10">
    <property type="entry name" value="Winged helix-like DNA-binding domain superfamily/Winged helix DNA-binding domain"/>
    <property type="match status" value="1"/>
</dbReference>
<feature type="domain" description="HTH deoR-type" evidence="4">
    <location>
        <begin position="9"/>
        <end position="68"/>
    </location>
</feature>
<keyword evidence="3" id="KW-0804">Transcription</keyword>
<dbReference type="RefSeq" id="WP_192754714.1">
    <property type="nucleotide sequence ID" value="NZ_BAABJL010000210.1"/>
</dbReference>
<dbReference type="InterPro" id="IPR001034">
    <property type="entry name" value="DeoR_HTH"/>
</dbReference>
<dbReference type="Proteomes" id="UP000638648">
    <property type="component" value="Unassembled WGS sequence"/>
</dbReference>
<gene>
    <name evidence="5" type="ORF">HEB94_008359</name>
</gene>
<evidence type="ECO:0000313" key="5">
    <source>
        <dbReference type="EMBL" id="MBE1611511.1"/>
    </source>
</evidence>